<organism evidence="4 5">
    <name type="scientific">Oryctes borbonicus</name>
    <dbReference type="NCBI Taxonomy" id="1629725"/>
    <lineage>
        <taxon>Eukaryota</taxon>
        <taxon>Metazoa</taxon>
        <taxon>Ecdysozoa</taxon>
        <taxon>Arthropoda</taxon>
        <taxon>Hexapoda</taxon>
        <taxon>Insecta</taxon>
        <taxon>Pterygota</taxon>
        <taxon>Neoptera</taxon>
        <taxon>Endopterygota</taxon>
        <taxon>Coleoptera</taxon>
        <taxon>Polyphaga</taxon>
        <taxon>Scarabaeiformia</taxon>
        <taxon>Scarabaeidae</taxon>
        <taxon>Dynastinae</taxon>
        <taxon>Oryctes</taxon>
    </lineage>
</organism>
<proteinExistence type="predicted"/>
<dbReference type="EMBL" id="LJIG01022662">
    <property type="protein sequence ID" value="KRT79378.1"/>
    <property type="molecule type" value="Genomic_DNA"/>
</dbReference>
<feature type="region of interest" description="Disordered" evidence="1">
    <location>
        <begin position="155"/>
        <end position="211"/>
    </location>
</feature>
<feature type="non-terminal residue" evidence="4">
    <location>
        <position position="798"/>
    </location>
</feature>
<dbReference type="InterPro" id="IPR031722">
    <property type="entry name" value="Coilin_N"/>
</dbReference>
<evidence type="ECO:0000259" key="3">
    <source>
        <dbReference type="Pfam" id="PF23086"/>
    </source>
</evidence>
<evidence type="ECO:0000313" key="4">
    <source>
        <dbReference type="EMBL" id="KRT79378.1"/>
    </source>
</evidence>
<feature type="domain" description="Coilin N-terminal" evidence="2">
    <location>
        <begin position="13"/>
        <end position="152"/>
    </location>
</feature>
<feature type="domain" description="Coilin tudor" evidence="3">
    <location>
        <begin position="734"/>
        <end position="786"/>
    </location>
</feature>
<sequence length="798" mass="90917">MEETRNFRIILHLTHFFQDHRCMCKIFVKKKMKCIADLENHIQGIFGLENFYLLSNGCFIPPTEDIRILQQDDVVVAIPKSHTNLPAYTSTPLPKITSTIPLKTKCKRKRVIIEECENGEISVSNKFEEKTRSKKKKKKSKTDICKSSLEEEYVQAENNSVDSPTINEKYQTVKNGDISNPEKNYEADVQEQRDGSIKQQESNDQNISDVGFKTSEEKIQDKLDNSVKRKVLYFEKYSDLSDPTNKSEIMEDKIVEDKNTNQECPHEIDGISEEKEKNLDFRQKKLIIQKRNTDLISYVLPKKSNIVKSIVVTNSLPDKQVNLTINIPIASSDNNAATSTKDFPQEKSNTFTSNLKQTRNIVNKQVDHFKNDELKEKPLSELICPQAKEKQIENTQRESIMEHKPSRNMQMSTATSNSQISDYGNEVDPPYGSNKNTPVEKSVTEPEEILETSMTNVINSHENKLILKGTANSFCDNLQLMQNSAENNQNDKATNSTNNTSKDFPIDIDNTSIRSERSSSLSKDFSSEKLSDHTNYFETPSFITKRKRKRSHRKRKSKVSNENEHFQLNTTAESYRRVPNVIKRHLTPAIHIKFSDDEDTCTPEEHASNGKGCIEERTQKNLLPPTEETNKNFPMEEKQSLESIEIIENCDGDTTPHVPKSINGTASVIAKTKEFNEAMKAEDVPENLDALTNCNKEQITICDDSIEEMAKAAACSTPLISEDIILKSPLMRSTKPKSRDIIAFKILRLAKDYTPELSKYIIGQVRSFNEENLNIDVNVIDGVDQCKEPDGKFSVEEP</sequence>
<reference evidence="4 5" key="1">
    <citation type="submission" date="2015-09" db="EMBL/GenBank/DDBJ databases">
        <title>Draft genome of the scarab beetle Oryctes borbonicus.</title>
        <authorList>
            <person name="Meyer J.M."/>
            <person name="Markov G.V."/>
            <person name="Baskaran P."/>
            <person name="Herrmann M."/>
            <person name="Sommer R.J."/>
            <person name="Roedelsperger C."/>
        </authorList>
    </citation>
    <scope>NUCLEOTIDE SEQUENCE [LARGE SCALE GENOMIC DNA]</scope>
    <source>
        <strain evidence="4">OB123</strain>
        <tissue evidence="4">Whole animal</tissue>
    </source>
</reference>
<dbReference type="InterPro" id="IPR056398">
    <property type="entry name" value="Tudor_Coilin"/>
</dbReference>
<protein>
    <submittedName>
        <fullName evidence="4">Uncharacterized protein</fullName>
    </submittedName>
</protein>
<feature type="compositionally biased region" description="Polar residues" evidence="1">
    <location>
        <begin position="488"/>
        <end position="502"/>
    </location>
</feature>
<name>A0A0T6AWE0_9SCAR</name>
<feature type="region of interest" description="Disordered" evidence="1">
    <location>
        <begin position="488"/>
        <end position="526"/>
    </location>
</feature>
<accession>A0A0T6AWE0</accession>
<feature type="region of interest" description="Disordered" evidence="1">
    <location>
        <begin position="541"/>
        <end position="565"/>
    </location>
</feature>
<evidence type="ECO:0000259" key="2">
    <source>
        <dbReference type="Pfam" id="PF15862"/>
    </source>
</evidence>
<gene>
    <name evidence="4" type="ORF">AMK59_6761</name>
</gene>
<dbReference type="OrthoDB" id="74813at2759"/>
<feature type="compositionally biased region" description="Polar residues" evidence="1">
    <location>
        <begin position="156"/>
        <end position="182"/>
    </location>
</feature>
<feature type="compositionally biased region" description="Polar residues" evidence="1">
    <location>
        <begin position="197"/>
        <end position="208"/>
    </location>
</feature>
<evidence type="ECO:0000256" key="1">
    <source>
        <dbReference type="SAM" id="MobiDB-lite"/>
    </source>
</evidence>
<feature type="compositionally biased region" description="Basic residues" evidence="1">
    <location>
        <begin position="544"/>
        <end position="558"/>
    </location>
</feature>
<keyword evidence="5" id="KW-1185">Reference proteome</keyword>
<evidence type="ECO:0000313" key="5">
    <source>
        <dbReference type="Proteomes" id="UP000051574"/>
    </source>
</evidence>
<comment type="caution">
    <text evidence="4">The sequence shown here is derived from an EMBL/GenBank/DDBJ whole genome shotgun (WGS) entry which is preliminary data.</text>
</comment>
<dbReference type="Pfam" id="PF23086">
    <property type="entry name" value="Tudor_Coilin"/>
    <property type="match status" value="1"/>
</dbReference>
<dbReference type="Proteomes" id="UP000051574">
    <property type="component" value="Unassembled WGS sequence"/>
</dbReference>
<feature type="compositionally biased region" description="Basic and acidic residues" evidence="1">
    <location>
        <begin position="183"/>
        <end position="196"/>
    </location>
</feature>
<dbReference type="AlphaFoldDB" id="A0A0T6AWE0"/>
<dbReference type="Pfam" id="PF15862">
    <property type="entry name" value="Coilin_N"/>
    <property type="match status" value="1"/>
</dbReference>